<dbReference type="Proteomes" id="UP000654913">
    <property type="component" value="Chromosome 1"/>
</dbReference>
<dbReference type="Gene3D" id="3.40.50.1580">
    <property type="entry name" value="Nucleoside phosphorylase domain"/>
    <property type="match status" value="1"/>
</dbReference>
<dbReference type="PANTHER" id="PTHR46082:SF6">
    <property type="entry name" value="AAA+ ATPASE DOMAIN-CONTAINING PROTEIN-RELATED"/>
    <property type="match status" value="1"/>
</dbReference>
<dbReference type="InterPro" id="IPR056884">
    <property type="entry name" value="NPHP3-like_N"/>
</dbReference>
<dbReference type="Gene3D" id="1.25.40.20">
    <property type="entry name" value="Ankyrin repeat-containing domain"/>
    <property type="match status" value="1"/>
</dbReference>
<dbReference type="KEGG" id="apuu:APUU_12311A"/>
<dbReference type="InterPro" id="IPR036770">
    <property type="entry name" value="Ankyrin_rpt-contain_sf"/>
</dbReference>
<dbReference type="SUPFAM" id="SSF52540">
    <property type="entry name" value="P-loop containing nucleoside triphosphate hydrolases"/>
    <property type="match status" value="1"/>
</dbReference>
<reference evidence="3" key="1">
    <citation type="submission" date="2021-01" db="EMBL/GenBank/DDBJ databases">
        <authorList>
            <consortium name="Aspergillus puulaauensis MK2 genome sequencing consortium"/>
            <person name="Kazuki M."/>
            <person name="Futagami T."/>
        </authorList>
    </citation>
    <scope>NUCLEOTIDE SEQUENCE</scope>
    <source>
        <strain evidence="3">MK2</strain>
    </source>
</reference>
<evidence type="ECO:0000259" key="2">
    <source>
        <dbReference type="Pfam" id="PF24883"/>
    </source>
</evidence>
<gene>
    <name evidence="3" type="ORF">APUU_12311A</name>
</gene>
<evidence type="ECO:0000256" key="1">
    <source>
        <dbReference type="ARBA" id="ARBA00022737"/>
    </source>
</evidence>
<name>A0A7R7XDY6_9EURO</name>
<evidence type="ECO:0000313" key="3">
    <source>
        <dbReference type="EMBL" id="BCS19483.1"/>
    </source>
</evidence>
<dbReference type="EMBL" id="AP024443">
    <property type="protein sequence ID" value="BCS19483.1"/>
    <property type="molecule type" value="Genomic_DNA"/>
</dbReference>
<reference evidence="3" key="2">
    <citation type="submission" date="2021-02" db="EMBL/GenBank/DDBJ databases">
        <title>Aspergillus puulaauensis MK2 genome sequence.</title>
        <authorList>
            <person name="Futagami T."/>
            <person name="Mori K."/>
            <person name="Kadooka C."/>
            <person name="Tanaka T."/>
        </authorList>
    </citation>
    <scope>NUCLEOTIDE SEQUENCE</scope>
    <source>
        <strain evidence="3">MK2</strain>
    </source>
</reference>
<dbReference type="InterPro" id="IPR053137">
    <property type="entry name" value="NLR-like"/>
</dbReference>
<protein>
    <recommendedName>
        <fullName evidence="2">Nephrocystin 3-like N-terminal domain-containing protein</fullName>
    </recommendedName>
</protein>
<dbReference type="Pfam" id="PF12796">
    <property type="entry name" value="Ank_2"/>
    <property type="match status" value="2"/>
</dbReference>
<dbReference type="InterPro" id="IPR035994">
    <property type="entry name" value="Nucleoside_phosphorylase_sf"/>
</dbReference>
<dbReference type="Pfam" id="PF24883">
    <property type="entry name" value="NPHP3_N"/>
    <property type="match status" value="1"/>
</dbReference>
<dbReference type="GeneID" id="64969488"/>
<dbReference type="GO" id="GO:0003824">
    <property type="term" value="F:catalytic activity"/>
    <property type="evidence" value="ECO:0007669"/>
    <property type="project" value="InterPro"/>
</dbReference>
<sequence length="1383" mass="154221">MRPRSRDEFETAIICALALEFDAVEALFDEAYDGFGASSYGKQPGDPNWYRTGRIGPHNVVLTCLPGMGKARAASVASNLQVSFPGVSLGLLVGICGAVPFPSEHTEVILGDVIVSDKVVEYDFGKQYPDGFRRNRVVKETLGGPNRMIRSFLSGLKTRKMHGELQEQTWKYQQSVRSQQDGRWQYPGTSQDQLFPADYRHKHYHQHPDAFCLCADCHYSSDPVCEKALELSCRKLGCMGSLLQRNRLTADSPKPCVFFGSIASADTVMKSGEHRDNIAATHKVIGFEMEGAGIWDSLPCVIIKGVCDYADSHKNKIWQTYAAATAASCAKAFVICWTPSVSARSDPASMVYETVQGSTYGETMSDDQRKQLLSMLRFDQIDARQMSLKAAQGKTCRWMLQSAQYKDWLDSGSLQMHNGFLWIKGKPGAGKSIMMKFLFQEARRTMKNSVVISFFFNARGDALEKSTNGLYRSLLFNLMSKMPDLISCLDNCGIHSQAAIKDSGWQPEMLKEIFRLVVGRLQDRRVVFYVDALDECPEDDIRDMVSLFEELGGREKPGQLLVCFSSRHYPEISIKTGLQLVLEKEGEHGDDIRLYIDSQLKIKNAPRPEEIKAEILRKSSGIFLWVALVVLILNKEHDRGRTKTLKRRLDEIPAGLHDLFLDILTRDCKDIDEMVLCIQLILFAKRPLSPQELQVAVLTGSEDQLQDPFNEAEATAGVLRKFILDVSKGLAEITKSDAPTVQFIHESVRDFLLREGGMNKLSSGENNIEGQSHAQFTRACLIQLGADLKPDGGRAGYARVAFDEHHAQEISSKFPFVEYAANHIIHHANTAQRLGVPQASFLENLVLDKWIPLYNTFQKHSNHRYSHETHLLYILSEQGAEALIGIHPERSRHLSLSGGRFKYPLLAALYAGKKAAARALLGIDASGDTHPDEPHQGCPESPGKMRLEEAFKIPRTFLSHLSEFGDTVLMRRMLETGEYKRSEYDRKYNAAIHGQSSCPSLVASEALYYAASEAVVELLIEFAADIGLSPNTRQNDILTDTSIVEGEGPSTRFAFHRLIYRFPSFLGQNTLAYAAERGFDRLARVAIQHEPHTVDEANVEGKTPFLHAAQGRRNHGGRLAVMKILHEAQANPNKPDNSGRTPLHHAVLTPSNEDIIQFLTGTCEVDMERKDYTECTPLTSAVQESRKGYVHLLLAAGADPMTRFPDGTPMLTYSVKTGYMGIFNLLFKDPTCEHDATDSNGRTALSWCATVGDEVAAKMMSMLLESDTVDPNRRDYEDRTALERAIACAQPTMVAMLCSSTQSLDVKTSKGIHVLRLLVALCHEQNSSQFHEIARVLLLSGHIKAEWGGWLQAVLRRCELSGLDEMSRMIRTFLEGGDLGNPV</sequence>
<dbReference type="PANTHER" id="PTHR46082">
    <property type="entry name" value="ATP/GTP-BINDING PROTEIN-RELATED"/>
    <property type="match status" value="1"/>
</dbReference>
<feature type="domain" description="Nephrocystin 3-like N-terminal" evidence="2">
    <location>
        <begin position="395"/>
        <end position="567"/>
    </location>
</feature>
<dbReference type="InterPro" id="IPR027417">
    <property type="entry name" value="P-loop_NTPase"/>
</dbReference>
<dbReference type="InterPro" id="IPR002110">
    <property type="entry name" value="Ankyrin_rpt"/>
</dbReference>
<keyword evidence="1" id="KW-0677">Repeat</keyword>
<keyword evidence="4" id="KW-1185">Reference proteome</keyword>
<organism evidence="3 4">
    <name type="scientific">Aspergillus puulaauensis</name>
    <dbReference type="NCBI Taxonomy" id="1220207"/>
    <lineage>
        <taxon>Eukaryota</taxon>
        <taxon>Fungi</taxon>
        <taxon>Dikarya</taxon>
        <taxon>Ascomycota</taxon>
        <taxon>Pezizomycotina</taxon>
        <taxon>Eurotiomycetes</taxon>
        <taxon>Eurotiomycetidae</taxon>
        <taxon>Eurotiales</taxon>
        <taxon>Aspergillaceae</taxon>
        <taxon>Aspergillus</taxon>
    </lineage>
</organism>
<dbReference type="OrthoDB" id="194358at2759"/>
<dbReference type="SUPFAM" id="SSF48403">
    <property type="entry name" value="Ankyrin repeat"/>
    <property type="match status" value="1"/>
</dbReference>
<dbReference type="SUPFAM" id="SSF53167">
    <property type="entry name" value="Purine and uridine phosphorylases"/>
    <property type="match status" value="1"/>
</dbReference>
<dbReference type="GO" id="GO:0009116">
    <property type="term" value="P:nucleoside metabolic process"/>
    <property type="evidence" value="ECO:0007669"/>
    <property type="project" value="InterPro"/>
</dbReference>
<dbReference type="SMART" id="SM00248">
    <property type="entry name" value="ANK"/>
    <property type="match status" value="7"/>
</dbReference>
<accession>A0A7R7XDY6</accession>
<evidence type="ECO:0000313" key="4">
    <source>
        <dbReference type="Proteomes" id="UP000654913"/>
    </source>
</evidence>
<dbReference type="RefSeq" id="XP_041551677.1">
    <property type="nucleotide sequence ID" value="XM_041698499.1"/>
</dbReference>
<dbReference type="Gene3D" id="3.40.50.300">
    <property type="entry name" value="P-loop containing nucleotide triphosphate hydrolases"/>
    <property type="match status" value="1"/>
</dbReference>
<proteinExistence type="predicted"/>